<feature type="region of interest" description="Disordered" evidence="1">
    <location>
        <begin position="26"/>
        <end position="83"/>
    </location>
</feature>
<feature type="non-terminal residue" evidence="2">
    <location>
        <position position="1"/>
    </location>
</feature>
<evidence type="ECO:0000256" key="1">
    <source>
        <dbReference type="SAM" id="MobiDB-lite"/>
    </source>
</evidence>
<accession>A0A151I7Z8</accession>
<gene>
    <name evidence="2" type="ORF">ALC62_15117</name>
</gene>
<feature type="compositionally biased region" description="Basic and acidic residues" evidence="1">
    <location>
        <begin position="56"/>
        <end position="65"/>
    </location>
</feature>
<evidence type="ECO:0000313" key="2">
    <source>
        <dbReference type="EMBL" id="KYM94256.1"/>
    </source>
</evidence>
<dbReference type="AlphaFoldDB" id="A0A151I7Z8"/>
<proteinExistence type="predicted"/>
<dbReference type="EMBL" id="KQ978393">
    <property type="protein sequence ID" value="KYM94256.1"/>
    <property type="molecule type" value="Genomic_DNA"/>
</dbReference>
<dbReference type="Proteomes" id="UP000078542">
    <property type="component" value="Unassembled WGS sequence"/>
</dbReference>
<name>A0A151I7Z8_9HYME</name>
<protein>
    <submittedName>
        <fullName evidence="2">Uncharacterized protein</fullName>
    </submittedName>
</protein>
<reference evidence="2 3" key="1">
    <citation type="submission" date="2016-03" db="EMBL/GenBank/DDBJ databases">
        <title>Cyphomyrmex costatus WGS genome.</title>
        <authorList>
            <person name="Nygaard S."/>
            <person name="Hu H."/>
            <person name="Boomsma J."/>
            <person name="Zhang G."/>
        </authorList>
    </citation>
    <scope>NUCLEOTIDE SEQUENCE [LARGE SCALE GENOMIC DNA]</scope>
    <source>
        <strain evidence="2">MS0001</strain>
        <tissue evidence="2">Whole body</tissue>
    </source>
</reference>
<organism evidence="2 3">
    <name type="scientific">Cyphomyrmex costatus</name>
    <dbReference type="NCBI Taxonomy" id="456900"/>
    <lineage>
        <taxon>Eukaryota</taxon>
        <taxon>Metazoa</taxon>
        <taxon>Ecdysozoa</taxon>
        <taxon>Arthropoda</taxon>
        <taxon>Hexapoda</taxon>
        <taxon>Insecta</taxon>
        <taxon>Pterygota</taxon>
        <taxon>Neoptera</taxon>
        <taxon>Endopterygota</taxon>
        <taxon>Hymenoptera</taxon>
        <taxon>Apocrita</taxon>
        <taxon>Aculeata</taxon>
        <taxon>Formicoidea</taxon>
        <taxon>Formicidae</taxon>
        <taxon>Myrmicinae</taxon>
        <taxon>Cyphomyrmex</taxon>
    </lineage>
</organism>
<sequence length="83" mass="9581">TYMPDPRSDSIDHSNNNYEAIDLFGFQSDQKKRGGEGGEIRRREEEEGRRMKRKRKGEERRKEGLRTSPTYCPGLVMNSSNGS</sequence>
<keyword evidence="3" id="KW-1185">Reference proteome</keyword>
<feature type="compositionally biased region" description="Basic and acidic residues" evidence="1">
    <location>
        <begin position="29"/>
        <end position="49"/>
    </location>
</feature>
<evidence type="ECO:0000313" key="3">
    <source>
        <dbReference type="Proteomes" id="UP000078542"/>
    </source>
</evidence>